<evidence type="ECO:0000313" key="4">
    <source>
        <dbReference type="EMBL" id="CAG5133818.1"/>
    </source>
</evidence>
<evidence type="ECO:0000313" key="5">
    <source>
        <dbReference type="Proteomes" id="UP000678393"/>
    </source>
</evidence>
<sequence>MDSKYKTVIQGEASESDDEEEYFNEEPKSVVVDGEAPESDEEEINTGNSPTKKELPQLKLNEHSSPFESVDDLTSVPTLSPKYAGRPKYDNVLNKKLWESNLSLCNNLNGLVGQSYLSAAKEITNCCQQLSKSHASLQDVSHNMRLMTNDCFNLQDLFDTVTTCTLLPNILLPAKPTMAAASLPPQPDSASLSAATSVSSVDTSAAIPGADVS</sequence>
<feature type="compositionally biased region" description="Low complexity" evidence="3">
    <location>
        <begin position="188"/>
        <end position="206"/>
    </location>
</feature>
<feature type="region of interest" description="Disordered" evidence="3">
    <location>
        <begin position="1"/>
        <end position="58"/>
    </location>
</feature>
<dbReference type="EMBL" id="CAJHNH020006501">
    <property type="protein sequence ID" value="CAG5133818.1"/>
    <property type="molecule type" value="Genomic_DNA"/>
</dbReference>
<evidence type="ECO:0000256" key="1">
    <source>
        <dbReference type="ARBA" id="ARBA00008942"/>
    </source>
</evidence>
<protein>
    <recommendedName>
        <fullName evidence="2">Biogenesis of lysosome-related organelles complex 1 subunit 3</fullName>
    </recommendedName>
</protein>
<gene>
    <name evidence="4" type="ORF">CUNI_LOCUS19376</name>
</gene>
<dbReference type="Proteomes" id="UP000678393">
    <property type="component" value="Unassembled WGS sequence"/>
</dbReference>
<keyword evidence="5" id="KW-1185">Reference proteome</keyword>
<dbReference type="OrthoDB" id="5984572at2759"/>
<dbReference type="PANTHER" id="PTHR31974:SF2">
    <property type="entry name" value="BIOGENESIS OF LYSOSOME-RELATED ORGANELLES COMPLEX 1 SUBUNIT 3"/>
    <property type="match status" value="1"/>
</dbReference>
<dbReference type="AlphaFoldDB" id="A0A8S4A042"/>
<accession>A0A8S4A042</accession>
<reference evidence="4" key="1">
    <citation type="submission" date="2021-04" db="EMBL/GenBank/DDBJ databases">
        <authorList>
            <consortium name="Molecular Ecology Group"/>
        </authorList>
    </citation>
    <scope>NUCLEOTIDE SEQUENCE</scope>
</reference>
<feature type="compositionally biased region" description="Acidic residues" evidence="3">
    <location>
        <begin position="35"/>
        <end position="44"/>
    </location>
</feature>
<dbReference type="Pfam" id="PF15753">
    <property type="entry name" value="BLOC1S3"/>
    <property type="match status" value="1"/>
</dbReference>
<name>A0A8S4A042_9EUPU</name>
<feature type="compositionally biased region" description="Acidic residues" evidence="3">
    <location>
        <begin position="14"/>
        <end position="24"/>
    </location>
</feature>
<evidence type="ECO:0000256" key="3">
    <source>
        <dbReference type="SAM" id="MobiDB-lite"/>
    </source>
</evidence>
<dbReference type="PANTHER" id="PTHR31974">
    <property type="entry name" value="BIOGENESIS OF LYSOSOME-RELATED ORGANELLES COMPLEX 1 SUBUNIT 3"/>
    <property type="match status" value="1"/>
</dbReference>
<dbReference type="GO" id="GO:0031083">
    <property type="term" value="C:BLOC-1 complex"/>
    <property type="evidence" value="ECO:0007669"/>
    <property type="project" value="TreeGrafter"/>
</dbReference>
<feature type="region of interest" description="Disordered" evidence="3">
    <location>
        <begin position="181"/>
        <end position="213"/>
    </location>
</feature>
<evidence type="ECO:0000256" key="2">
    <source>
        <dbReference type="ARBA" id="ARBA00019581"/>
    </source>
</evidence>
<dbReference type="InterPro" id="IPR017245">
    <property type="entry name" value="BLOC-1_complex_su-3"/>
</dbReference>
<comment type="caution">
    <text evidence="4">The sequence shown here is derived from an EMBL/GenBank/DDBJ whole genome shotgun (WGS) entry which is preliminary data.</text>
</comment>
<proteinExistence type="inferred from homology"/>
<comment type="similarity">
    <text evidence="1">Belongs to the BLOC1S3 family.</text>
</comment>
<organism evidence="4 5">
    <name type="scientific">Candidula unifasciata</name>
    <dbReference type="NCBI Taxonomy" id="100452"/>
    <lineage>
        <taxon>Eukaryota</taxon>
        <taxon>Metazoa</taxon>
        <taxon>Spiralia</taxon>
        <taxon>Lophotrochozoa</taxon>
        <taxon>Mollusca</taxon>
        <taxon>Gastropoda</taxon>
        <taxon>Heterobranchia</taxon>
        <taxon>Euthyneura</taxon>
        <taxon>Panpulmonata</taxon>
        <taxon>Eupulmonata</taxon>
        <taxon>Stylommatophora</taxon>
        <taxon>Helicina</taxon>
        <taxon>Helicoidea</taxon>
        <taxon>Geomitridae</taxon>
        <taxon>Candidula</taxon>
    </lineage>
</organism>